<accession>A0ACD3SP60</accession>
<name>A0ACD3SP60_9BURK</name>
<evidence type="ECO:0000313" key="1">
    <source>
        <dbReference type="EMBL" id="TMS57969.1"/>
    </source>
</evidence>
<reference evidence="1" key="1">
    <citation type="submission" date="2019-05" db="EMBL/GenBank/DDBJ databases">
        <title>Revised genome assembly of Burkholderiaceae (previously Ralstonia) sp. PBA.</title>
        <authorList>
            <person name="Gan H.M."/>
        </authorList>
    </citation>
    <scope>NUCLEOTIDE SEQUENCE</scope>
    <source>
        <strain evidence="1">PBA</strain>
    </source>
</reference>
<comment type="caution">
    <text evidence="1">The sequence shown here is derived from an EMBL/GenBank/DDBJ whole genome shotgun (WGS) entry which is preliminary data.</text>
</comment>
<sequence length="164" mass="17946">MASFTAIPMAALVAALAILPAPARAVAVGDTVQLPAVTLIDGRTLGPETWRGKPVVIQIWATWCPFCAMQNPRLQKMYAATRNTPLQVLTVSIDPKPETVREYVAQRKYTFPVTMSNPTLKQAIGAHRGIPEVIVLDRNGRVVLHEIGEMLEEDVAELAKYATQ</sequence>
<gene>
    <name evidence="1" type="ORF">MW7_010245</name>
</gene>
<keyword evidence="2" id="KW-1185">Reference proteome</keyword>
<dbReference type="EMBL" id="AKCV02000017">
    <property type="protein sequence ID" value="TMS57969.1"/>
    <property type="molecule type" value="Genomic_DNA"/>
</dbReference>
<evidence type="ECO:0000313" key="2">
    <source>
        <dbReference type="Proteomes" id="UP000004277"/>
    </source>
</evidence>
<protein>
    <submittedName>
        <fullName evidence="1">TlpA family protein disulfide reductase</fullName>
    </submittedName>
</protein>
<dbReference type="Proteomes" id="UP000004277">
    <property type="component" value="Unassembled WGS sequence"/>
</dbReference>
<proteinExistence type="predicted"/>
<organism evidence="1 2">
    <name type="scientific">Imbroritus primus</name>
    <dbReference type="NCBI Taxonomy" id="3058603"/>
    <lineage>
        <taxon>Bacteria</taxon>
        <taxon>Pseudomonadati</taxon>
        <taxon>Pseudomonadota</taxon>
        <taxon>Betaproteobacteria</taxon>
        <taxon>Burkholderiales</taxon>
        <taxon>Burkholderiaceae</taxon>
        <taxon>Imbroritus</taxon>
    </lineage>
</organism>